<dbReference type="EMBL" id="CM056810">
    <property type="protein sequence ID" value="KAJ8645131.1"/>
    <property type="molecule type" value="Genomic_DNA"/>
</dbReference>
<comment type="caution">
    <text evidence="1">The sequence shown here is derived from an EMBL/GenBank/DDBJ whole genome shotgun (WGS) entry which is preliminary data.</text>
</comment>
<proteinExistence type="predicted"/>
<organism evidence="1 2">
    <name type="scientific">Persea americana</name>
    <name type="common">Avocado</name>
    <dbReference type="NCBI Taxonomy" id="3435"/>
    <lineage>
        <taxon>Eukaryota</taxon>
        <taxon>Viridiplantae</taxon>
        <taxon>Streptophyta</taxon>
        <taxon>Embryophyta</taxon>
        <taxon>Tracheophyta</taxon>
        <taxon>Spermatophyta</taxon>
        <taxon>Magnoliopsida</taxon>
        <taxon>Magnoliidae</taxon>
        <taxon>Laurales</taxon>
        <taxon>Lauraceae</taxon>
        <taxon>Persea</taxon>
    </lineage>
</organism>
<gene>
    <name evidence="1" type="ORF">MRB53_006879</name>
</gene>
<reference evidence="1 2" key="1">
    <citation type="journal article" date="2022" name="Hortic Res">
        <title>A haplotype resolved chromosomal level avocado genome allows analysis of novel avocado genes.</title>
        <authorList>
            <person name="Nath O."/>
            <person name="Fletcher S.J."/>
            <person name="Hayward A."/>
            <person name="Shaw L.M."/>
            <person name="Masouleh A.K."/>
            <person name="Furtado A."/>
            <person name="Henry R.J."/>
            <person name="Mitter N."/>
        </authorList>
    </citation>
    <scope>NUCLEOTIDE SEQUENCE [LARGE SCALE GENOMIC DNA]</scope>
    <source>
        <strain evidence="2">cv. Hass</strain>
    </source>
</reference>
<evidence type="ECO:0000313" key="2">
    <source>
        <dbReference type="Proteomes" id="UP001234297"/>
    </source>
</evidence>
<name>A0ACC2MHD0_PERAE</name>
<evidence type="ECO:0000313" key="1">
    <source>
        <dbReference type="EMBL" id="KAJ8645131.1"/>
    </source>
</evidence>
<sequence length="127" mass="14134">MESSYGTHEYVREPAVWQANDEHSVKQNGQSGQPYKSEQVPSRNRRSNSRKSQKIHTPFLISSKTTKEMEVLKITIFFAIVLMAMAMVQRAAADSHSPAPSPASDAVVFTPALFASFTALVFGFFFC</sequence>
<accession>A0ACC2MHD0</accession>
<dbReference type="Proteomes" id="UP001234297">
    <property type="component" value="Chromosome 2"/>
</dbReference>
<keyword evidence="2" id="KW-1185">Reference proteome</keyword>
<protein>
    <submittedName>
        <fullName evidence="1">Uncharacterized protein</fullName>
    </submittedName>
</protein>